<keyword evidence="2" id="KW-0732">Signal</keyword>
<evidence type="ECO:0000256" key="4">
    <source>
        <dbReference type="ARBA" id="ARBA00023157"/>
    </source>
</evidence>
<protein>
    <submittedName>
        <fullName evidence="8">Protein obstructor-E-like</fullName>
    </submittedName>
</protein>
<feature type="domain" description="Chitin-binding type-2" evidence="6">
    <location>
        <begin position="42"/>
        <end position="100"/>
    </location>
</feature>
<dbReference type="InterPro" id="IPR002557">
    <property type="entry name" value="Chitin-bd_dom"/>
</dbReference>
<dbReference type="GeneID" id="106471942"/>
<keyword evidence="5" id="KW-0325">Glycoprotein</keyword>
<keyword evidence="7" id="KW-1185">Reference proteome</keyword>
<dbReference type="RefSeq" id="XP_013788018.1">
    <property type="nucleotide sequence ID" value="XM_013932564.2"/>
</dbReference>
<evidence type="ECO:0000313" key="8">
    <source>
        <dbReference type="RefSeq" id="XP_013788018.1"/>
    </source>
</evidence>
<keyword evidence="4" id="KW-1015">Disulfide bond</keyword>
<evidence type="ECO:0000256" key="3">
    <source>
        <dbReference type="ARBA" id="ARBA00022737"/>
    </source>
</evidence>
<dbReference type="PANTHER" id="PTHR23301">
    <property type="entry name" value="CHITIN BINDING PERITROPHIN-A"/>
    <property type="match status" value="1"/>
</dbReference>
<organism evidence="7 8">
    <name type="scientific">Limulus polyphemus</name>
    <name type="common">Atlantic horseshoe crab</name>
    <dbReference type="NCBI Taxonomy" id="6850"/>
    <lineage>
        <taxon>Eukaryota</taxon>
        <taxon>Metazoa</taxon>
        <taxon>Ecdysozoa</taxon>
        <taxon>Arthropoda</taxon>
        <taxon>Chelicerata</taxon>
        <taxon>Merostomata</taxon>
        <taxon>Xiphosura</taxon>
        <taxon>Limulidae</taxon>
        <taxon>Limulus</taxon>
    </lineage>
</organism>
<dbReference type="Gene3D" id="2.170.140.10">
    <property type="entry name" value="Chitin binding domain"/>
    <property type="match status" value="2"/>
</dbReference>
<dbReference type="Proteomes" id="UP000694941">
    <property type="component" value="Unplaced"/>
</dbReference>
<gene>
    <name evidence="8" type="primary">LOC106471942</name>
</gene>
<reference evidence="8" key="1">
    <citation type="submission" date="2025-08" db="UniProtKB">
        <authorList>
            <consortium name="RefSeq"/>
        </authorList>
    </citation>
    <scope>IDENTIFICATION</scope>
    <source>
        <tissue evidence="8">Muscle</tissue>
    </source>
</reference>
<dbReference type="InterPro" id="IPR036508">
    <property type="entry name" value="Chitin-bd_dom_sf"/>
</dbReference>
<evidence type="ECO:0000256" key="1">
    <source>
        <dbReference type="ARBA" id="ARBA00022669"/>
    </source>
</evidence>
<accession>A0ABM1BSW1</accession>
<dbReference type="PANTHER" id="PTHR23301:SF107">
    <property type="entry name" value="LD20793P"/>
    <property type="match status" value="1"/>
</dbReference>
<dbReference type="SUPFAM" id="SSF57625">
    <property type="entry name" value="Invertebrate chitin-binding proteins"/>
    <property type="match status" value="2"/>
</dbReference>
<sequence>MNVRTNLTQLPGQTTVRIVYRNMKLPLVLAVVCQLFISVTSQFVCPSKEGYYPDPKQCDKYYRCRDGKPIEHLCDDGYVFPIKNPLYSRCDYPFNVDCGDRTELQPAQGSKNCPRKFGIFIHELKCNYFKQCVNGKPYIRECSQGLVFEPSSGSCSWPRNVVGCEDFVADADIIEESEDEVITSTQAGE</sequence>
<evidence type="ECO:0000313" key="7">
    <source>
        <dbReference type="Proteomes" id="UP000694941"/>
    </source>
</evidence>
<keyword evidence="1" id="KW-0147">Chitin-binding</keyword>
<evidence type="ECO:0000259" key="6">
    <source>
        <dbReference type="PROSITE" id="PS50940"/>
    </source>
</evidence>
<proteinExistence type="predicted"/>
<name>A0ABM1BSW1_LIMPO</name>
<dbReference type="PROSITE" id="PS50940">
    <property type="entry name" value="CHIT_BIND_II"/>
    <property type="match status" value="2"/>
</dbReference>
<dbReference type="Pfam" id="PF01607">
    <property type="entry name" value="CBM_14"/>
    <property type="match status" value="2"/>
</dbReference>
<dbReference type="InterPro" id="IPR051940">
    <property type="entry name" value="Chitin_bind-dev_reg"/>
</dbReference>
<feature type="domain" description="Chitin-binding type-2" evidence="6">
    <location>
        <begin position="110"/>
        <end position="166"/>
    </location>
</feature>
<keyword evidence="3" id="KW-0677">Repeat</keyword>
<dbReference type="SMART" id="SM00494">
    <property type="entry name" value="ChtBD2"/>
    <property type="match status" value="2"/>
</dbReference>
<evidence type="ECO:0000256" key="5">
    <source>
        <dbReference type="ARBA" id="ARBA00023180"/>
    </source>
</evidence>
<evidence type="ECO:0000256" key="2">
    <source>
        <dbReference type="ARBA" id="ARBA00022729"/>
    </source>
</evidence>